<dbReference type="InterPro" id="IPR002364">
    <property type="entry name" value="Quin_OxRdtase/zeta-crystal_CS"/>
</dbReference>
<dbReference type="InterPro" id="IPR013154">
    <property type="entry name" value="ADH-like_N"/>
</dbReference>
<dbReference type="GO" id="GO:0016491">
    <property type="term" value="F:oxidoreductase activity"/>
    <property type="evidence" value="ECO:0007669"/>
    <property type="project" value="UniProtKB-KW"/>
</dbReference>
<name>A0ABW0YPA6_9BACI</name>
<evidence type="ECO:0000313" key="4">
    <source>
        <dbReference type="Proteomes" id="UP001596142"/>
    </source>
</evidence>
<evidence type="ECO:0000313" key="3">
    <source>
        <dbReference type="EMBL" id="MFC5712973.1"/>
    </source>
</evidence>
<dbReference type="InterPro" id="IPR036291">
    <property type="entry name" value="NAD(P)-bd_dom_sf"/>
</dbReference>
<dbReference type="PANTHER" id="PTHR11695">
    <property type="entry name" value="ALCOHOL DEHYDROGENASE RELATED"/>
    <property type="match status" value="1"/>
</dbReference>
<dbReference type="Pfam" id="PF08240">
    <property type="entry name" value="ADH_N"/>
    <property type="match status" value="1"/>
</dbReference>
<evidence type="ECO:0000256" key="1">
    <source>
        <dbReference type="ARBA" id="ARBA00023002"/>
    </source>
</evidence>
<dbReference type="InterPro" id="IPR011032">
    <property type="entry name" value="GroES-like_sf"/>
</dbReference>
<dbReference type="InterPro" id="IPR050700">
    <property type="entry name" value="YIM1/Zinc_Alcohol_DH_Fams"/>
</dbReference>
<dbReference type="CDD" id="cd05289">
    <property type="entry name" value="MDR_like_2"/>
    <property type="match status" value="1"/>
</dbReference>
<dbReference type="Gene3D" id="3.90.180.10">
    <property type="entry name" value="Medium-chain alcohol dehydrogenases, catalytic domain"/>
    <property type="match status" value="1"/>
</dbReference>
<dbReference type="PROSITE" id="PS01162">
    <property type="entry name" value="QOR_ZETA_CRYSTAL"/>
    <property type="match status" value="1"/>
</dbReference>
<sequence length="312" mass="34437">MKAIVINQYGGKEELKETTVNKPSINENQVLVEIHATSVNPIDWKMREGYLKEMFPFEFPITLGWDAAGIITEKGSKVKGFQKGDRVFTRPATTRHGTYAEYVAVEEERLAKMPDEMSFEEGAAIPLAGLTALQCIQDLGEVQEGQRVLIHAGAGGVGNFAIQIAKHIGAYVVTTASGKNEDLVTSLGADQLINYKEEDFSEAVENIDFVLDAVGGDVQSKSYKVLKENGKLVSIVEPPSEEEARKYGVNASFHWLKENGKQLQQLADLYKTGEVRPVINKVFPFHEHGLQEAHSLSESHHASGKIVIQIKE</sequence>
<dbReference type="SUPFAM" id="SSF51735">
    <property type="entry name" value="NAD(P)-binding Rossmann-fold domains"/>
    <property type="match status" value="1"/>
</dbReference>
<keyword evidence="4" id="KW-1185">Reference proteome</keyword>
<dbReference type="Proteomes" id="UP001596142">
    <property type="component" value="Unassembled WGS sequence"/>
</dbReference>
<dbReference type="Pfam" id="PF13602">
    <property type="entry name" value="ADH_zinc_N_2"/>
    <property type="match status" value="1"/>
</dbReference>
<organism evidence="3 4">
    <name type="scientific">Thalassorhabdus alkalitolerans</name>
    <dbReference type="NCBI Taxonomy" id="2282697"/>
    <lineage>
        <taxon>Bacteria</taxon>
        <taxon>Bacillati</taxon>
        <taxon>Bacillota</taxon>
        <taxon>Bacilli</taxon>
        <taxon>Bacillales</taxon>
        <taxon>Bacillaceae</taxon>
        <taxon>Thalassorhabdus</taxon>
    </lineage>
</organism>
<dbReference type="SUPFAM" id="SSF50129">
    <property type="entry name" value="GroES-like"/>
    <property type="match status" value="1"/>
</dbReference>
<evidence type="ECO:0000259" key="2">
    <source>
        <dbReference type="SMART" id="SM00829"/>
    </source>
</evidence>
<keyword evidence="1 3" id="KW-0560">Oxidoreductase</keyword>
<protein>
    <submittedName>
        <fullName evidence="3">NADP-dependent oxidoreductase</fullName>
        <ecNumber evidence="3">1.-.-.-</ecNumber>
    </submittedName>
</protein>
<comment type="caution">
    <text evidence="3">The sequence shown here is derived from an EMBL/GenBank/DDBJ whole genome shotgun (WGS) entry which is preliminary data.</text>
</comment>
<dbReference type="InterPro" id="IPR020843">
    <property type="entry name" value="ER"/>
</dbReference>
<dbReference type="PANTHER" id="PTHR11695:SF294">
    <property type="entry name" value="RETICULON-4-INTERACTING PROTEIN 1, MITOCHONDRIAL"/>
    <property type="match status" value="1"/>
</dbReference>
<feature type="domain" description="Enoyl reductase (ER)" evidence="2">
    <location>
        <begin position="10"/>
        <end position="308"/>
    </location>
</feature>
<dbReference type="EMBL" id="JBHSOZ010000003">
    <property type="protein sequence ID" value="MFC5712973.1"/>
    <property type="molecule type" value="Genomic_DNA"/>
</dbReference>
<accession>A0ABW0YPA6</accession>
<dbReference type="Gene3D" id="3.40.50.720">
    <property type="entry name" value="NAD(P)-binding Rossmann-like Domain"/>
    <property type="match status" value="1"/>
</dbReference>
<reference evidence="4" key="1">
    <citation type="journal article" date="2019" name="Int. J. Syst. Evol. Microbiol.">
        <title>The Global Catalogue of Microorganisms (GCM) 10K type strain sequencing project: providing services to taxonomists for standard genome sequencing and annotation.</title>
        <authorList>
            <consortium name="The Broad Institute Genomics Platform"/>
            <consortium name="The Broad Institute Genome Sequencing Center for Infectious Disease"/>
            <person name="Wu L."/>
            <person name="Ma J."/>
        </authorList>
    </citation>
    <scope>NUCLEOTIDE SEQUENCE [LARGE SCALE GENOMIC DNA]</scope>
    <source>
        <strain evidence="4">CECT 7184</strain>
    </source>
</reference>
<dbReference type="SMART" id="SM00829">
    <property type="entry name" value="PKS_ER"/>
    <property type="match status" value="1"/>
</dbReference>
<dbReference type="RefSeq" id="WP_385940336.1">
    <property type="nucleotide sequence ID" value="NZ_JBHSOZ010000003.1"/>
</dbReference>
<proteinExistence type="predicted"/>
<gene>
    <name evidence="3" type="ORF">ACFPU1_09275</name>
</gene>
<dbReference type="EC" id="1.-.-.-" evidence="3"/>